<keyword evidence="2" id="KW-1185">Reference proteome</keyword>
<sequence>MVEAEADRRQPRAKDKFRRDSRKGHDWTSKESEVKTKRKSFKQTEQSSESADSNDDLQVLNRSLAIKVSSPDDFEYFNSPLRSSNDYPNDHYSDPCHTPKKTKPKADDYTTDRHREIINSEISAFEFTLMITDLLQELCKAESSLSGSEGSQISMQCINFALKNLCSLQFGSLPACSKRNAQEVSHIKLALTELLIVALDRVLVRADLCAKLINNGILPMLLRILEDVICKSSAKYHKKAEDQNHTEEESPSRTESDDMLKFVFGIAYSITAFFHCLLMQCRAVDDLREFTDQFKLYGECLQGGLLREAVELMMRIPGADCDETVTLVKKLLESIGRLISGMKRVRSEVVHSGACPRGRHKACRARVAAGMHHHHELLGEAGAALPLPPAACCVALLYGTLARLLADEELSAQPPLRHKILRVMLNCGVCCCFSPGLLMENIVRLMLMHGNVASKCLQVLEHTVYGDLGASILIPKVTDQLPCSICEPGDDERSSKRHCLHPVSPVERKSIWSFLIHYNSLLQLDNHNNVLHATVSHLLRVTPKCRLEMKYELLFSVIYPTFIVAKHRYILRMEESAYFLTVSCLNIFSSLLNTVSFADQFIQKGGLSYVLELVSLPEFSKQCCSILEISIIVEIYKLTKENSETTYQREMSSLASVRMLFKSLAEMTDRCFKIYRLKLPENKFDELCDVSVEREKLSFKEKSRRNSEVPTRKLSMPKAIKTSFAWSENVIEDTVEDHVEVLQYIWTFWKSCAGLCLYSPVFRRCVAAEPVLLDSFALLKVLLHFLCRCACAAEELRVLVKIVEALLTVQFSVSAGSGPGSRAASVFSVRSAAEMLAAQHLPGNTQSTEEMVAASLPAGVPFAA</sequence>
<comment type="caution">
    <text evidence="1">The sequence shown here is derived from an EMBL/GenBank/DDBJ whole genome shotgun (WGS) entry which is preliminary data.</text>
</comment>
<organism evidence="1 2">
    <name type="scientific">Choristoneura fumiferana</name>
    <name type="common">Spruce budworm moth</name>
    <name type="synonym">Archips fumiferana</name>
    <dbReference type="NCBI Taxonomy" id="7141"/>
    <lineage>
        <taxon>Eukaryota</taxon>
        <taxon>Metazoa</taxon>
        <taxon>Ecdysozoa</taxon>
        <taxon>Arthropoda</taxon>
        <taxon>Hexapoda</taxon>
        <taxon>Insecta</taxon>
        <taxon>Pterygota</taxon>
        <taxon>Neoptera</taxon>
        <taxon>Endopterygota</taxon>
        <taxon>Lepidoptera</taxon>
        <taxon>Glossata</taxon>
        <taxon>Ditrysia</taxon>
        <taxon>Tortricoidea</taxon>
        <taxon>Tortricidae</taxon>
        <taxon>Tortricinae</taxon>
        <taxon>Choristoneura</taxon>
    </lineage>
</organism>
<gene>
    <name evidence="1" type="ORF">MSG28_006065</name>
</gene>
<evidence type="ECO:0000313" key="2">
    <source>
        <dbReference type="Proteomes" id="UP001064048"/>
    </source>
</evidence>
<reference evidence="1 2" key="1">
    <citation type="journal article" date="2022" name="Genome Biol. Evol.">
        <title>The Spruce Budworm Genome: Reconstructing the Evolutionary History of Antifreeze Proteins.</title>
        <authorList>
            <person name="Beliveau C."/>
            <person name="Gagne P."/>
            <person name="Picq S."/>
            <person name="Vernygora O."/>
            <person name="Keeling C.I."/>
            <person name="Pinkney K."/>
            <person name="Doucet D."/>
            <person name="Wen F."/>
            <person name="Johnston J.S."/>
            <person name="Maaroufi H."/>
            <person name="Boyle B."/>
            <person name="Laroche J."/>
            <person name="Dewar K."/>
            <person name="Juretic N."/>
            <person name="Blackburn G."/>
            <person name="Nisole A."/>
            <person name="Brunet B."/>
            <person name="Brandao M."/>
            <person name="Lumley L."/>
            <person name="Duan J."/>
            <person name="Quan G."/>
            <person name="Lucarotti C.J."/>
            <person name="Roe A.D."/>
            <person name="Sperling F.A.H."/>
            <person name="Levesque R.C."/>
            <person name="Cusson M."/>
        </authorList>
    </citation>
    <scope>NUCLEOTIDE SEQUENCE [LARGE SCALE GENOMIC DNA]</scope>
    <source>
        <strain evidence="1">Glfc:IPQL:Cfum</strain>
    </source>
</reference>
<name>A0ACC0JDJ1_CHOFU</name>
<evidence type="ECO:0000313" key="1">
    <source>
        <dbReference type="EMBL" id="KAI8422154.1"/>
    </source>
</evidence>
<accession>A0ACC0JDJ1</accession>
<dbReference type="EMBL" id="CM046110">
    <property type="protein sequence ID" value="KAI8422154.1"/>
    <property type="molecule type" value="Genomic_DNA"/>
</dbReference>
<proteinExistence type="predicted"/>
<dbReference type="Proteomes" id="UP001064048">
    <property type="component" value="Chromosome 10"/>
</dbReference>
<protein>
    <submittedName>
        <fullName evidence="1">Uncharacterized protein</fullName>
    </submittedName>
</protein>